<dbReference type="Proteomes" id="UP000593567">
    <property type="component" value="Unassembled WGS sequence"/>
</dbReference>
<comment type="caution">
    <text evidence="1">The sequence shown here is derived from an EMBL/GenBank/DDBJ whole genome shotgun (WGS) entry which is preliminary data.</text>
</comment>
<gene>
    <name evidence="1" type="ORF">EB796_000193</name>
</gene>
<organism evidence="1 2">
    <name type="scientific">Bugula neritina</name>
    <name type="common">Brown bryozoan</name>
    <name type="synonym">Sertularia neritina</name>
    <dbReference type="NCBI Taxonomy" id="10212"/>
    <lineage>
        <taxon>Eukaryota</taxon>
        <taxon>Metazoa</taxon>
        <taxon>Spiralia</taxon>
        <taxon>Lophotrochozoa</taxon>
        <taxon>Bryozoa</taxon>
        <taxon>Gymnolaemata</taxon>
        <taxon>Cheilostomatida</taxon>
        <taxon>Flustrina</taxon>
        <taxon>Buguloidea</taxon>
        <taxon>Bugulidae</taxon>
        <taxon>Bugula</taxon>
    </lineage>
</organism>
<dbReference type="OrthoDB" id="10037120at2759"/>
<protein>
    <submittedName>
        <fullName evidence="1">Uncharacterized protein</fullName>
    </submittedName>
</protein>
<dbReference type="AlphaFoldDB" id="A0A7J7KTL1"/>
<proteinExistence type="predicted"/>
<name>A0A7J7KTL1_BUGNE</name>
<evidence type="ECO:0000313" key="1">
    <source>
        <dbReference type="EMBL" id="KAF6041514.1"/>
    </source>
</evidence>
<evidence type="ECO:0000313" key="2">
    <source>
        <dbReference type="Proteomes" id="UP000593567"/>
    </source>
</evidence>
<dbReference type="EMBL" id="VXIV02000032">
    <property type="protein sequence ID" value="KAF6041514.1"/>
    <property type="molecule type" value="Genomic_DNA"/>
</dbReference>
<sequence length="153" mass="17156">MPLRFVDKIEFSTESGTKAVELLYGDITLLSPEEKVDLIMISAVRGAYVPSNTSVIGALKKRFGLEVSRLAEDKEEDFRQQFYCWWSKPLPENIPYRRLLCFENTRTGASPQQSVKSVFKALVPATSLFSNGVIISPLLSTGDQVRNLVLLNI</sequence>
<accession>A0A7J7KTL1</accession>
<keyword evidence="2" id="KW-1185">Reference proteome</keyword>
<reference evidence="1" key="1">
    <citation type="submission" date="2020-06" db="EMBL/GenBank/DDBJ databases">
        <title>Draft genome of Bugula neritina, a colonial animal packing powerful symbionts and potential medicines.</title>
        <authorList>
            <person name="Rayko M."/>
        </authorList>
    </citation>
    <scope>NUCLEOTIDE SEQUENCE [LARGE SCALE GENOMIC DNA]</scope>
    <source>
        <strain evidence="1">Kwan_BN1</strain>
    </source>
</reference>